<proteinExistence type="predicted"/>
<sequence>MKPQPMTPHTLLRKAAPFMRQPSSKQKGFALVATITIMAILALVALAMLSLGTVETRAAKHNNARLEAQANARLALAIALGELQKSAGADQRVTAEADITGAAGYGKHHWVGVWSSQDNDNDGLADGDFLGWLASSATVSKNLLYSEISTPAPEESDPAWASMVGAGSADTTSEPKNAVLAEKVPLYDKSDEFSTNEASGHYAWWVGDEGVKARVNLENTQENLALAGQQTERAAIEVMAGFEEVAKDEENLDTAITTNSLRLIPGVAKDAFKKNFHSVTSHSYALATDTKNGGLKTDLSLLFEMNDAEFEAIAPADYAAYVNLDTPVSTEATEPKGLLFHQDNIHGPTIDVLRNHYRMYKNNIGSLDSPKFTALANKPNFQEFIDNPEGAWIRCPSALTFSQYRRVDIATSETMRIRNGKSIHMGPTTRALRNNISPYLNRITIYSIIEGVKGSAEEVDDPESPIPIKFKLRILPIIHIHNPYNVAMEIPQMRVTLFVKNAMLHYEVDDETDDEKLINHLKDVEEKDQLYSENKYLFTQFVVDTTSYSPGQIKVFAPERNLTWGHQMPMSQITDMTDPNEFGIEVDHKFDVGVTEASENVKFFTTWNDDSKICVDIKESADSDWSFLWSGDISQLHQRTTGLIEGHGSSSPFDSMPDNIHPPSYYDEPTPISVLDLYVKPSKHRRHSSSDYSYSEGSPTVGFPSFVLGNPLAPSDSNRAYGENNGTAGRSLMSPMMHGHYNFAFDSFPVLESSYANGGDHSTWGWDNGSEGEEFTCIVEVPTAPMSSIGAFQHANITMTGAQPALAIGNSFPSLDLDDFSKTFHKPNKQTFYDLSYYANAELWDRYYFSSISPKESDYSSSKSQTISSLDEVVSDFMEGEVPLLNSRVTLRTTSQDNETIADELLDFKTSAAHLAIKGGFNINSTSVEAWKAMLAGNRNKTLLDNTGSEIDNEDLSTLSRSSRPAGEGYEEPSESSDSSWSGFAQLDDAQVEKLAEEIVTEIKRRRAQSLNKKGEVTPFLGLGEFVNRDPAGDKEMQLAGTIQHALNKSEINQALESYGTFTIADFNGLDENIKINTEASADASPTDLEVPIAASSPSFILQSDVLQNIGSSISARSDTFVIRAYGDSVDSKGKILATAWCEAVVQRTTQPINPDPQEPWEVDPNELTNTKATQWGRRFEMVSFRWLNKNEI</sequence>
<protein>
    <submittedName>
        <fullName evidence="3">Uncharacterized protein</fullName>
    </submittedName>
</protein>
<feature type="region of interest" description="Disordered" evidence="1">
    <location>
        <begin position="150"/>
        <end position="176"/>
    </location>
</feature>
<keyword evidence="2" id="KW-0812">Transmembrane</keyword>
<dbReference type="AlphaFoldDB" id="A0A8J7SKQ5"/>
<keyword evidence="2" id="KW-0472">Membrane</keyword>
<keyword evidence="2" id="KW-1133">Transmembrane helix</keyword>
<organism evidence="3 4">
    <name type="scientific">Persicirhabdus sediminis</name>
    <dbReference type="NCBI Taxonomy" id="454144"/>
    <lineage>
        <taxon>Bacteria</taxon>
        <taxon>Pseudomonadati</taxon>
        <taxon>Verrucomicrobiota</taxon>
        <taxon>Verrucomicrobiia</taxon>
        <taxon>Verrucomicrobiales</taxon>
        <taxon>Verrucomicrobiaceae</taxon>
        <taxon>Persicirhabdus</taxon>
    </lineage>
</organism>
<name>A0A8J7SKQ5_9BACT</name>
<feature type="region of interest" description="Disordered" evidence="1">
    <location>
        <begin position="943"/>
        <end position="982"/>
    </location>
</feature>
<gene>
    <name evidence="3" type="ORF">JIN82_12000</name>
</gene>
<evidence type="ECO:0000256" key="1">
    <source>
        <dbReference type="SAM" id="MobiDB-lite"/>
    </source>
</evidence>
<reference evidence="3" key="1">
    <citation type="submission" date="2021-01" db="EMBL/GenBank/DDBJ databases">
        <title>Modified the classification status of verrucomicrobia.</title>
        <authorList>
            <person name="Feng X."/>
        </authorList>
    </citation>
    <scope>NUCLEOTIDE SEQUENCE</scope>
    <source>
        <strain evidence="3">_KCTC 22039</strain>
    </source>
</reference>
<evidence type="ECO:0000313" key="4">
    <source>
        <dbReference type="Proteomes" id="UP000624703"/>
    </source>
</evidence>
<keyword evidence="4" id="KW-1185">Reference proteome</keyword>
<dbReference type="Proteomes" id="UP000624703">
    <property type="component" value="Unassembled WGS sequence"/>
</dbReference>
<dbReference type="RefSeq" id="WP_200311887.1">
    <property type="nucleotide sequence ID" value="NZ_JAENIM010000041.1"/>
</dbReference>
<accession>A0A8J7SKQ5</accession>
<dbReference type="EMBL" id="JAENIM010000041">
    <property type="protein sequence ID" value="MBK1791876.1"/>
    <property type="molecule type" value="Genomic_DNA"/>
</dbReference>
<feature type="transmembrane region" description="Helical" evidence="2">
    <location>
        <begin position="29"/>
        <end position="51"/>
    </location>
</feature>
<comment type="caution">
    <text evidence="3">The sequence shown here is derived from an EMBL/GenBank/DDBJ whole genome shotgun (WGS) entry which is preliminary data.</text>
</comment>
<evidence type="ECO:0000313" key="3">
    <source>
        <dbReference type="EMBL" id="MBK1791876.1"/>
    </source>
</evidence>
<evidence type="ECO:0000256" key="2">
    <source>
        <dbReference type="SAM" id="Phobius"/>
    </source>
</evidence>
<feature type="compositionally biased region" description="Polar residues" evidence="1">
    <location>
        <begin position="943"/>
        <end position="963"/>
    </location>
</feature>